<feature type="domain" description="THAP-type" evidence="7">
    <location>
        <begin position="33"/>
        <end position="75"/>
    </location>
</feature>
<protein>
    <recommendedName>
        <fullName evidence="7">THAP-type domain-containing protein</fullName>
    </recommendedName>
</protein>
<feature type="region of interest" description="Disordered" evidence="6">
    <location>
        <begin position="1"/>
        <end position="20"/>
    </location>
</feature>
<evidence type="ECO:0000256" key="3">
    <source>
        <dbReference type="ARBA" id="ARBA00022833"/>
    </source>
</evidence>
<dbReference type="AlphaFoldDB" id="A0A8C2JQD0"/>
<evidence type="ECO:0000259" key="7">
    <source>
        <dbReference type="Pfam" id="PF05485"/>
    </source>
</evidence>
<name>A0A8C2JQD0_CYPCA</name>
<proteinExistence type="predicted"/>
<organism evidence="8 9">
    <name type="scientific">Cyprinus carpio</name>
    <name type="common">Common carp</name>
    <dbReference type="NCBI Taxonomy" id="7962"/>
    <lineage>
        <taxon>Eukaryota</taxon>
        <taxon>Metazoa</taxon>
        <taxon>Chordata</taxon>
        <taxon>Craniata</taxon>
        <taxon>Vertebrata</taxon>
        <taxon>Euteleostomi</taxon>
        <taxon>Actinopterygii</taxon>
        <taxon>Neopterygii</taxon>
        <taxon>Teleostei</taxon>
        <taxon>Ostariophysi</taxon>
        <taxon>Cypriniformes</taxon>
        <taxon>Cyprinidae</taxon>
        <taxon>Cyprininae</taxon>
        <taxon>Cyprinus</taxon>
    </lineage>
</organism>
<keyword evidence="2" id="KW-0863">Zinc-finger</keyword>
<evidence type="ECO:0000256" key="5">
    <source>
        <dbReference type="SAM" id="Coils"/>
    </source>
</evidence>
<dbReference type="Pfam" id="PF05485">
    <property type="entry name" value="THAP"/>
    <property type="match status" value="1"/>
</dbReference>
<keyword evidence="4" id="KW-0238">DNA-binding</keyword>
<dbReference type="Proteomes" id="UP000694701">
    <property type="component" value="Unplaced"/>
</dbReference>
<evidence type="ECO:0000256" key="1">
    <source>
        <dbReference type="ARBA" id="ARBA00022723"/>
    </source>
</evidence>
<dbReference type="GO" id="GO:0008270">
    <property type="term" value="F:zinc ion binding"/>
    <property type="evidence" value="ECO:0007669"/>
    <property type="project" value="UniProtKB-KW"/>
</dbReference>
<dbReference type="InterPro" id="IPR006612">
    <property type="entry name" value="THAP_Znf"/>
</dbReference>
<keyword evidence="5" id="KW-0175">Coiled coil</keyword>
<evidence type="ECO:0000256" key="4">
    <source>
        <dbReference type="ARBA" id="ARBA00023125"/>
    </source>
</evidence>
<dbReference type="SUPFAM" id="SSF57716">
    <property type="entry name" value="Glucocorticoid receptor-like (DNA-binding domain)"/>
    <property type="match status" value="1"/>
</dbReference>
<accession>A0A8C2JQD0</accession>
<evidence type="ECO:0000313" key="8">
    <source>
        <dbReference type="Ensembl" id="ENSCCRP00020098091.1"/>
    </source>
</evidence>
<feature type="coiled-coil region" evidence="5">
    <location>
        <begin position="130"/>
        <end position="157"/>
    </location>
</feature>
<evidence type="ECO:0000313" key="9">
    <source>
        <dbReference type="Proteomes" id="UP000694701"/>
    </source>
</evidence>
<evidence type="ECO:0000256" key="6">
    <source>
        <dbReference type="SAM" id="MobiDB-lite"/>
    </source>
</evidence>
<dbReference type="GO" id="GO:0003677">
    <property type="term" value="F:DNA binding"/>
    <property type="evidence" value="ECO:0007669"/>
    <property type="project" value="UniProtKB-KW"/>
</dbReference>
<reference evidence="8" key="1">
    <citation type="submission" date="2025-08" db="UniProtKB">
        <authorList>
            <consortium name="Ensembl"/>
        </authorList>
    </citation>
    <scope>IDENTIFICATION</scope>
</reference>
<keyword evidence="3" id="KW-0862">Zinc</keyword>
<dbReference type="Ensembl" id="ENSCCRT00020107249.1">
    <property type="protein sequence ID" value="ENSCCRP00020098091.1"/>
    <property type="gene ID" value="ENSCCRG00020045121.1"/>
</dbReference>
<keyword evidence="1" id="KW-0479">Metal-binding</keyword>
<evidence type="ECO:0000256" key="2">
    <source>
        <dbReference type="ARBA" id="ARBA00022771"/>
    </source>
</evidence>
<sequence>MPTNSQLSSKHKKAISKPTSFKKALQTAAMDTQCQEKELDTNKRSRLCSLHFTQDRFIPVQGGNTLKPDAVPTIFYPHCQVKVKVRHTKVSKNTMVSKTDSDTQAGKHRNISHDHDYISCTHSKPQTKKLKIQDQRLRRLKQKVKSLSSVVTDLNEKLLVSTSCGDMLEASFSGVAKEILTRQYSCRPRLYRGIIRCPPIPCGGRKERW</sequence>